<dbReference type="Proteomes" id="UP000268014">
    <property type="component" value="Unassembled WGS sequence"/>
</dbReference>
<dbReference type="WBParaSite" id="HPLM_0000726601-mRNA-1">
    <property type="protein sequence ID" value="HPLM_0000726601-mRNA-1"/>
    <property type="gene ID" value="HPLM_0000726601"/>
</dbReference>
<protein>
    <submittedName>
        <fullName evidence="2 4">Uncharacterized protein</fullName>
    </submittedName>
</protein>
<reference evidence="4" key="1">
    <citation type="submission" date="2017-02" db="UniProtKB">
        <authorList>
            <consortium name="WormBaseParasite"/>
        </authorList>
    </citation>
    <scope>IDENTIFICATION</scope>
</reference>
<proteinExistence type="predicted"/>
<gene>
    <name evidence="2" type="ORF">HPLM_LOCUS7258</name>
</gene>
<evidence type="ECO:0000313" key="2">
    <source>
        <dbReference type="EMBL" id="VDO31365.1"/>
    </source>
</evidence>
<evidence type="ECO:0000313" key="4">
    <source>
        <dbReference type="WBParaSite" id="HPLM_0000726601-mRNA-1"/>
    </source>
</evidence>
<reference evidence="2 3" key="2">
    <citation type="submission" date="2018-11" db="EMBL/GenBank/DDBJ databases">
        <authorList>
            <consortium name="Pathogen Informatics"/>
        </authorList>
    </citation>
    <scope>NUCLEOTIDE SEQUENCE [LARGE SCALE GENOMIC DNA]</scope>
    <source>
        <strain evidence="2 3">MHpl1</strain>
    </source>
</reference>
<sequence>MGKQQNNGKKPSKKKGYDDVQISDLDEDDDKKDKQNKEKKKDVKDGDKKRAEAGATEKKKEEPKFPKEVHYNYDQAHIPQTALVLMVHSHST</sequence>
<dbReference type="EMBL" id="UZAF01016627">
    <property type="protein sequence ID" value="VDO31365.1"/>
    <property type="molecule type" value="Genomic_DNA"/>
</dbReference>
<feature type="compositionally biased region" description="Basic and acidic residues" evidence="1">
    <location>
        <begin position="31"/>
        <end position="68"/>
    </location>
</feature>
<keyword evidence="3" id="KW-1185">Reference proteome</keyword>
<name>A0A0N4WA75_HAEPC</name>
<evidence type="ECO:0000256" key="1">
    <source>
        <dbReference type="SAM" id="MobiDB-lite"/>
    </source>
</evidence>
<dbReference type="AlphaFoldDB" id="A0A0N4WA75"/>
<feature type="region of interest" description="Disordered" evidence="1">
    <location>
        <begin position="1"/>
        <end position="68"/>
    </location>
</feature>
<evidence type="ECO:0000313" key="3">
    <source>
        <dbReference type="Proteomes" id="UP000268014"/>
    </source>
</evidence>
<organism evidence="4">
    <name type="scientific">Haemonchus placei</name>
    <name type="common">Barber's pole worm</name>
    <dbReference type="NCBI Taxonomy" id="6290"/>
    <lineage>
        <taxon>Eukaryota</taxon>
        <taxon>Metazoa</taxon>
        <taxon>Ecdysozoa</taxon>
        <taxon>Nematoda</taxon>
        <taxon>Chromadorea</taxon>
        <taxon>Rhabditida</taxon>
        <taxon>Rhabditina</taxon>
        <taxon>Rhabditomorpha</taxon>
        <taxon>Strongyloidea</taxon>
        <taxon>Trichostrongylidae</taxon>
        <taxon>Haemonchus</taxon>
    </lineage>
</organism>
<accession>A0A0N4WA75</accession>